<name>A0A6J6JZ75_9ZZZZ</name>
<dbReference type="SUPFAM" id="SSF111331">
    <property type="entry name" value="NAD kinase/diacylglycerol kinase-like"/>
    <property type="match status" value="1"/>
</dbReference>
<reference evidence="2" key="1">
    <citation type="submission" date="2020-05" db="EMBL/GenBank/DDBJ databases">
        <authorList>
            <person name="Chiriac C."/>
            <person name="Salcher M."/>
            <person name="Ghai R."/>
            <person name="Kavagutti S V."/>
        </authorList>
    </citation>
    <scope>NUCLEOTIDE SEQUENCE</scope>
</reference>
<proteinExistence type="predicted"/>
<dbReference type="InterPro" id="IPR016064">
    <property type="entry name" value="NAD/diacylglycerol_kinase_sf"/>
</dbReference>
<feature type="domain" description="DAGKc" evidence="1">
    <location>
        <begin position="53"/>
        <end position="158"/>
    </location>
</feature>
<dbReference type="GO" id="GO:0005886">
    <property type="term" value="C:plasma membrane"/>
    <property type="evidence" value="ECO:0007669"/>
    <property type="project" value="TreeGrafter"/>
</dbReference>
<gene>
    <name evidence="2" type="ORF">UFOPK2166_00226</name>
</gene>
<protein>
    <submittedName>
        <fullName evidence="2">Unannotated protein</fullName>
    </submittedName>
</protein>
<evidence type="ECO:0000313" key="2">
    <source>
        <dbReference type="EMBL" id="CAB4641343.1"/>
    </source>
</evidence>
<organism evidence="2">
    <name type="scientific">freshwater metagenome</name>
    <dbReference type="NCBI Taxonomy" id="449393"/>
    <lineage>
        <taxon>unclassified sequences</taxon>
        <taxon>metagenomes</taxon>
        <taxon>ecological metagenomes</taxon>
    </lineage>
</organism>
<dbReference type="AlphaFoldDB" id="A0A6J6JZ75"/>
<dbReference type="PANTHER" id="PTHR12358">
    <property type="entry name" value="SPHINGOSINE KINASE"/>
    <property type="match status" value="1"/>
</dbReference>
<dbReference type="Gene3D" id="2.60.200.40">
    <property type="match status" value="1"/>
</dbReference>
<dbReference type="InterPro" id="IPR017438">
    <property type="entry name" value="ATP-NAD_kinase_N"/>
</dbReference>
<accession>A0A6J6JZ75</accession>
<sequence>MRRALPQPKSPVYSPVTRVTIGTGKISLLRILLIVNSFASSVTPRNTVLVHQHLARHHDVQVVETNERGHATRFAQDAASRGLDAVVAFGGDGTLNEVATGLAGSDTALAMLPGGSTNVFVRTLGLANDPMVALTQLVSGLEHGEVERVSLGQANGRYFCFHAGIGYDAAVVELVERRSSLKRLVGQPLFAYSAMHSWFRSYDRQYPHFTLDIDGRHIPNGYFTVVLNTNPYTFVGKHPINLSKAASLEKKLVVVTFKKMTTPVMLRTLYSALRRGGLEKSSSIDIAIDVENVSINFPAPFPYQLDGDYLGDTTSLEIKHCPEALRLVRPSITF</sequence>
<dbReference type="SMART" id="SM00046">
    <property type="entry name" value="DAGKc"/>
    <property type="match status" value="1"/>
</dbReference>
<dbReference type="EMBL" id="CAEZWB010000016">
    <property type="protein sequence ID" value="CAB4641343.1"/>
    <property type="molecule type" value="Genomic_DNA"/>
</dbReference>
<dbReference type="InterPro" id="IPR001206">
    <property type="entry name" value="Diacylglycerol_kinase_cat_dom"/>
</dbReference>
<dbReference type="Gene3D" id="3.40.50.10330">
    <property type="entry name" value="Probable inorganic polyphosphate/atp-NAD kinase, domain 1"/>
    <property type="match status" value="1"/>
</dbReference>
<evidence type="ECO:0000259" key="1">
    <source>
        <dbReference type="PROSITE" id="PS50146"/>
    </source>
</evidence>
<dbReference type="GO" id="GO:0004143">
    <property type="term" value="F:ATP-dependent diacylglycerol kinase activity"/>
    <property type="evidence" value="ECO:0007669"/>
    <property type="project" value="TreeGrafter"/>
</dbReference>
<dbReference type="PANTHER" id="PTHR12358:SF106">
    <property type="entry name" value="LIPID KINASE YEGS"/>
    <property type="match status" value="1"/>
</dbReference>
<dbReference type="PROSITE" id="PS50146">
    <property type="entry name" value="DAGK"/>
    <property type="match status" value="1"/>
</dbReference>
<dbReference type="Pfam" id="PF00781">
    <property type="entry name" value="DAGK_cat"/>
    <property type="match status" value="1"/>
</dbReference>
<dbReference type="InterPro" id="IPR050187">
    <property type="entry name" value="Lipid_Phosphate_FormReg"/>
</dbReference>